<sequence length="63" mass="7109">MSTESDTDDDNFVFEETICEPGPSTKESHLQVDIGTDDMREKMELSNTDLLASPEEERNESIV</sequence>
<name>A0A5E4N9Z0_9HEMI</name>
<dbReference type="AlphaFoldDB" id="A0A5E4N9Z0"/>
<protein>
    <submittedName>
        <fullName evidence="1">Uncharacterized protein</fullName>
    </submittedName>
</protein>
<keyword evidence="2" id="KW-1185">Reference proteome</keyword>
<evidence type="ECO:0000313" key="1">
    <source>
        <dbReference type="EMBL" id="VVC38394.1"/>
    </source>
</evidence>
<dbReference type="Proteomes" id="UP000325440">
    <property type="component" value="Unassembled WGS sequence"/>
</dbReference>
<organism evidence="1 2">
    <name type="scientific">Cinara cedri</name>
    <dbReference type="NCBI Taxonomy" id="506608"/>
    <lineage>
        <taxon>Eukaryota</taxon>
        <taxon>Metazoa</taxon>
        <taxon>Ecdysozoa</taxon>
        <taxon>Arthropoda</taxon>
        <taxon>Hexapoda</taxon>
        <taxon>Insecta</taxon>
        <taxon>Pterygota</taxon>
        <taxon>Neoptera</taxon>
        <taxon>Paraneoptera</taxon>
        <taxon>Hemiptera</taxon>
        <taxon>Sternorrhyncha</taxon>
        <taxon>Aphidomorpha</taxon>
        <taxon>Aphidoidea</taxon>
        <taxon>Aphididae</taxon>
        <taxon>Lachninae</taxon>
        <taxon>Cinara</taxon>
    </lineage>
</organism>
<gene>
    <name evidence="1" type="ORF">CINCED_3A011508</name>
</gene>
<proteinExistence type="predicted"/>
<reference evidence="1 2" key="1">
    <citation type="submission" date="2019-08" db="EMBL/GenBank/DDBJ databases">
        <authorList>
            <person name="Alioto T."/>
            <person name="Alioto T."/>
            <person name="Gomez Garrido J."/>
        </authorList>
    </citation>
    <scope>NUCLEOTIDE SEQUENCE [LARGE SCALE GENOMIC DNA]</scope>
</reference>
<evidence type="ECO:0000313" key="2">
    <source>
        <dbReference type="Proteomes" id="UP000325440"/>
    </source>
</evidence>
<dbReference type="EMBL" id="CABPRJ010001472">
    <property type="protein sequence ID" value="VVC38394.1"/>
    <property type="molecule type" value="Genomic_DNA"/>
</dbReference>
<accession>A0A5E4N9Z0</accession>